<accession>A0AAW1I317</accession>
<keyword evidence="3" id="KW-1185">Reference proteome</keyword>
<dbReference type="Pfam" id="PF13650">
    <property type="entry name" value="Asp_protease_2"/>
    <property type="match status" value="1"/>
</dbReference>
<dbReference type="InterPro" id="IPR021109">
    <property type="entry name" value="Peptidase_aspartic_dom_sf"/>
</dbReference>
<dbReference type="PANTHER" id="PTHR33067:SF31">
    <property type="entry name" value="RNA-DIRECTED DNA POLYMERASE"/>
    <property type="match status" value="1"/>
</dbReference>
<organism evidence="2 3">
    <name type="scientific">Saponaria officinalis</name>
    <name type="common">Common soapwort</name>
    <name type="synonym">Lychnis saponaria</name>
    <dbReference type="NCBI Taxonomy" id="3572"/>
    <lineage>
        <taxon>Eukaryota</taxon>
        <taxon>Viridiplantae</taxon>
        <taxon>Streptophyta</taxon>
        <taxon>Embryophyta</taxon>
        <taxon>Tracheophyta</taxon>
        <taxon>Spermatophyta</taxon>
        <taxon>Magnoliopsida</taxon>
        <taxon>eudicotyledons</taxon>
        <taxon>Gunneridae</taxon>
        <taxon>Pentapetalae</taxon>
        <taxon>Caryophyllales</taxon>
        <taxon>Caryophyllaceae</taxon>
        <taxon>Caryophylleae</taxon>
        <taxon>Saponaria</taxon>
    </lineage>
</organism>
<dbReference type="Gene3D" id="2.40.70.10">
    <property type="entry name" value="Acid Proteases"/>
    <property type="match status" value="1"/>
</dbReference>
<feature type="compositionally biased region" description="Low complexity" evidence="1">
    <location>
        <begin position="70"/>
        <end position="81"/>
    </location>
</feature>
<reference evidence="2" key="1">
    <citation type="submission" date="2024-03" db="EMBL/GenBank/DDBJ databases">
        <title>WGS assembly of Saponaria officinalis var. Norfolk2.</title>
        <authorList>
            <person name="Jenkins J."/>
            <person name="Shu S."/>
            <person name="Grimwood J."/>
            <person name="Barry K."/>
            <person name="Goodstein D."/>
            <person name="Schmutz J."/>
            <person name="Leebens-Mack J."/>
            <person name="Osbourn A."/>
        </authorList>
    </citation>
    <scope>NUCLEOTIDE SEQUENCE [LARGE SCALE GENOMIC DNA]</scope>
    <source>
        <strain evidence="2">JIC</strain>
    </source>
</reference>
<feature type="region of interest" description="Disordered" evidence="1">
    <location>
        <begin position="1"/>
        <end position="91"/>
    </location>
</feature>
<dbReference type="PANTHER" id="PTHR33067">
    <property type="entry name" value="RNA-DIRECTED DNA POLYMERASE-RELATED"/>
    <property type="match status" value="1"/>
</dbReference>
<feature type="compositionally biased region" description="Basic and acidic residues" evidence="1">
    <location>
        <begin position="24"/>
        <end position="39"/>
    </location>
</feature>
<dbReference type="CDD" id="cd00303">
    <property type="entry name" value="retropepsin_like"/>
    <property type="match status" value="1"/>
</dbReference>
<protein>
    <recommendedName>
        <fullName evidence="4">Aspartic peptidase DDI1-type domain-containing protein</fullName>
    </recommendedName>
</protein>
<dbReference type="Proteomes" id="UP001443914">
    <property type="component" value="Unassembled WGS sequence"/>
</dbReference>
<evidence type="ECO:0000313" key="2">
    <source>
        <dbReference type="EMBL" id="KAK9683896.1"/>
    </source>
</evidence>
<proteinExistence type="predicted"/>
<feature type="compositionally biased region" description="Acidic residues" evidence="1">
    <location>
        <begin position="7"/>
        <end position="23"/>
    </location>
</feature>
<dbReference type="AlphaFoldDB" id="A0AAW1I317"/>
<feature type="compositionally biased region" description="Low complexity" evidence="1">
    <location>
        <begin position="40"/>
        <end position="54"/>
    </location>
</feature>
<evidence type="ECO:0008006" key="4">
    <source>
        <dbReference type="Google" id="ProtNLM"/>
    </source>
</evidence>
<comment type="caution">
    <text evidence="2">The sequence shown here is derived from an EMBL/GenBank/DDBJ whole genome shotgun (WGS) entry which is preliminary data.</text>
</comment>
<evidence type="ECO:0000313" key="3">
    <source>
        <dbReference type="Proteomes" id="UP001443914"/>
    </source>
</evidence>
<name>A0AAW1I317_SAPOF</name>
<sequence length="301" mass="33384">MPKSDEPIVEDVFSDNENEEEEVKEQTREEERATREASRPTKSQSRSTKSQSRPNQAESRPTLSEDPKNSPATPVSSTTPPIQIKLPFPNRLRNTKVEQQFGKFMDMVKSLQVTVPFTELILQVPSYAKFMKDILTRKRSLTKVETVDFAGECSALLQSQPPPKLKDPGSFSIPCTIGTHTISNALCDLGASVSVLPYSICQKLGLGELKCSNVTLQMADRSLKRPLGILEDVPVKVGQFFYPVDFVVLDIPEDTRVPIILGRPFLHTAGAIIDVGEKTLTFKLGSEILVFKQPCVPKTPL</sequence>
<evidence type="ECO:0000256" key="1">
    <source>
        <dbReference type="SAM" id="MobiDB-lite"/>
    </source>
</evidence>
<dbReference type="EMBL" id="JBDFQZ010000010">
    <property type="protein sequence ID" value="KAK9683896.1"/>
    <property type="molecule type" value="Genomic_DNA"/>
</dbReference>
<gene>
    <name evidence="2" type="ORF">RND81_10G173100</name>
</gene>
<dbReference type="SUPFAM" id="SSF50630">
    <property type="entry name" value="Acid proteases"/>
    <property type="match status" value="1"/>
</dbReference>